<keyword evidence="3" id="KW-1185">Reference proteome</keyword>
<dbReference type="InterPro" id="IPR015141">
    <property type="entry name" value="PLipase_A2_prok/fun"/>
</dbReference>
<dbReference type="PANTHER" id="PTHR40787">
    <property type="entry name" value="SECRETED PROTEIN"/>
    <property type="match status" value="1"/>
</dbReference>
<organism evidence="2 3">
    <name type="scientific">Immersiella caudata</name>
    <dbReference type="NCBI Taxonomy" id="314043"/>
    <lineage>
        <taxon>Eukaryota</taxon>
        <taxon>Fungi</taxon>
        <taxon>Dikarya</taxon>
        <taxon>Ascomycota</taxon>
        <taxon>Pezizomycotina</taxon>
        <taxon>Sordariomycetes</taxon>
        <taxon>Sordariomycetidae</taxon>
        <taxon>Sordariales</taxon>
        <taxon>Lasiosphaeriaceae</taxon>
        <taxon>Immersiella</taxon>
    </lineage>
</organism>
<keyword evidence="1" id="KW-0732">Signal</keyword>
<evidence type="ECO:0000313" key="2">
    <source>
        <dbReference type="EMBL" id="KAK0634220.1"/>
    </source>
</evidence>
<gene>
    <name evidence="2" type="ORF">B0T14DRAFT_415184</name>
</gene>
<dbReference type="GO" id="GO:0050482">
    <property type="term" value="P:arachidonate secretion"/>
    <property type="evidence" value="ECO:0007669"/>
    <property type="project" value="InterPro"/>
</dbReference>
<proteinExistence type="predicted"/>
<comment type="caution">
    <text evidence="2">The sequence shown here is derived from an EMBL/GenBank/DDBJ whole genome shotgun (WGS) entry which is preliminary data.</text>
</comment>
<dbReference type="Proteomes" id="UP001175000">
    <property type="component" value="Unassembled WGS sequence"/>
</dbReference>
<dbReference type="GO" id="GO:0006644">
    <property type="term" value="P:phospholipid metabolic process"/>
    <property type="evidence" value="ECO:0007669"/>
    <property type="project" value="InterPro"/>
</dbReference>
<feature type="chain" id="PRO_5041380508" evidence="1">
    <location>
        <begin position="18"/>
        <end position="180"/>
    </location>
</feature>
<evidence type="ECO:0000313" key="3">
    <source>
        <dbReference type="Proteomes" id="UP001175000"/>
    </source>
</evidence>
<evidence type="ECO:0000256" key="1">
    <source>
        <dbReference type="SAM" id="SignalP"/>
    </source>
</evidence>
<dbReference type="SUPFAM" id="SSF48619">
    <property type="entry name" value="Phospholipase A2, PLA2"/>
    <property type="match status" value="1"/>
</dbReference>
<protein>
    <submittedName>
        <fullName evidence="2">Phospholipase A2</fullName>
    </submittedName>
</protein>
<sequence>MLKLPTILLGLAGSALAAPLESRQTSLVAVTDNYLFSLTLPQFTTKRSARDPATLDWSTDGCTSSPDNPLGFPFVPACHRHDFGYHNYRIQNRFTTSGRLRIDDQFKKDLYYQCSSVTLSGLCRALADVYYAAVRAFGGGDTTAGKRSEDALVREYEEKLAIYNKLLDDAREQGLLPKGV</sequence>
<dbReference type="EMBL" id="JAULSU010000001">
    <property type="protein sequence ID" value="KAK0634220.1"/>
    <property type="molecule type" value="Genomic_DNA"/>
</dbReference>
<dbReference type="GO" id="GO:0004623">
    <property type="term" value="F:phospholipase A2 activity"/>
    <property type="evidence" value="ECO:0007669"/>
    <property type="project" value="InterPro"/>
</dbReference>
<dbReference type="Gene3D" id="1.20.90.10">
    <property type="entry name" value="Phospholipase A2 domain"/>
    <property type="match status" value="1"/>
</dbReference>
<reference evidence="2" key="1">
    <citation type="submission" date="2023-06" db="EMBL/GenBank/DDBJ databases">
        <title>Genome-scale phylogeny and comparative genomics of the fungal order Sordariales.</title>
        <authorList>
            <consortium name="Lawrence Berkeley National Laboratory"/>
            <person name="Hensen N."/>
            <person name="Bonometti L."/>
            <person name="Westerberg I."/>
            <person name="Brannstrom I.O."/>
            <person name="Guillou S."/>
            <person name="Cros-Aarteil S."/>
            <person name="Calhoun S."/>
            <person name="Haridas S."/>
            <person name="Kuo A."/>
            <person name="Mondo S."/>
            <person name="Pangilinan J."/>
            <person name="Riley R."/>
            <person name="Labutti K."/>
            <person name="Andreopoulos B."/>
            <person name="Lipzen A."/>
            <person name="Chen C."/>
            <person name="Yanf M."/>
            <person name="Daum C."/>
            <person name="Ng V."/>
            <person name="Clum A."/>
            <person name="Steindorff A."/>
            <person name="Ohm R."/>
            <person name="Martin F."/>
            <person name="Silar P."/>
            <person name="Natvig D."/>
            <person name="Lalanne C."/>
            <person name="Gautier V."/>
            <person name="Ament-Velasquez S.L."/>
            <person name="Kruys A."/>
            <person name="Hutchinson M.I."/>
            <person name="Powell A.J."/>
            <person name="Barry K."/>
            <person name="Miller A.N."/>
            <person name="Grigoriev I.V."/>
            <person name="Debuchy R."/>
            <person name="Gladieux P."/>
            <person name="Thoren M.H."/>
            <person name="Johannesson H."/>
        </authorList>
    </citation>
    <scope>NUCLEOTIDE SEQUENCE</scope>
    <source>
        <strain evidence="2">CBS 606.72</strain>
    </source>
</reference>
<feature type="signal peptide" evidence="1">
    <location>
        <begin position="1"/>
        <end position="17"/>
    </location>
</feature>
<dbReference type="AlphaFoldDB" id="A0AA40CDI8"/>
<name>A0AA40CDI8_9PEZI</name>
<dbReference type="Pfam" id="PF09056">
    <property type="entry name" value="Phospholip_A2_3"/>
    <property type="match status" value="1"/>
</dbReference>
<accession>A0AA40CDI8</accession>
<dbReference type="InterPro" id="IPR036444">
    <property type="entry name" value="PLipase_A2_dom_sf"/>
</dbReference>
<dbReference type="PANTHER" id="PTHR40787:SF3">
    <property type="entry name" value="PROTEIN TRANSPORT PROTEIN SEC39"/>
    <property type="match status" value="1"/>
</dbReference>